<dbReference type="Pfam" id="PF23055">
    <property type="entry name" value="DUF7041"/>
    <property type="match status" value="1"/>
</dbReference>
<accession>A0A4Y2I1J0</accession>
<evidence type="ECO:0000313" key="2">
    <source>
        <dbReference type="EMBL" id="GBM71647.1"/>
    </source>
</evidence>
<dbReference type="PANTHER" id="PTHR33327:SF3">
    <property type="entry name" value="RNA-DIRECTED DNA POLYMERASE"/>
    <property type="match status" value="1"/>
</dbReference>
<comment type="caution">
    <text evidence="2">The sequence shown here is derived from an EMBL/GenBank/DDBJ whole genome shotgun (WGS) entry which is preliminary data.</text>
</comment>
<proteinExistence type="predicted"/>
<gene>
    <name evidence="2" type="ORF">AVEN_269198_1</name>
</gene>
<feature type="domain" description="DUF7041" evidence="1">
    <location>
        <begin position="28"/>
        <end position="108"/>
    </location>
</feature>
<dbReference type="EMBL" id="BGPR01002325">
    <property type="protein sequence ID" value="GBM71647.1"/>
    <property type="molecule type" value="Genomic_DNA"/>
</dbReference>
<dbReference type="PANTHER" id="PTHR33327">
    <property type="entry name" value="ENDONUCLEASE"/>
    <property type="match status" value="1"/>
</dbReference>
<evidence type="ECO:0000313" key="3">
    <source>
        <dbReference type="Proteomes" id="UP000499080"/>
    </source>
</evidence>
<reference evidence="2 3" key="1">
    <citation type="journal article" date="2019" name="Sci. Rep.">
        <title>Orb-weaving spider Araneus ventricosus genome elucidates the spidroin gene catalogue.</title>
        <authorList>
            <person name="Kono N."/>
            <person name="Nakamura H."/>
            <person name="Ohtoshi R."/>
            <person name="Moran D.A.P."/>
            <person name="Shinohara A."/>
            <person name="Yoshida Y."/>
            <person name="Fujiwara M."/>
            <person name="Mori M."/>
            <person name="Tomita M."/>
            <person name="Arakawa K."/>
        </authorList>
    </citation>
    <scope>NUCLEOTIDE SEQUENCE [LARGE SCALE GENOMIC DNA]</scope>
</reference>
<sequence length="149" mass="16588">MPNPDYTKLSESSNFYAGVSVVATETLAFWSNKPELWFAQLESQFALGNIYVDSTKFHYVIAALNSDDFTCVSDLVLNPPQTNSYNSLKTRLIAQNADSESVRLKKLFSGMKFDDKKPSTLLYEMKSLASDGISFMDAKIKITSSITAN</sequence>
<dbReference type="Proteomes" id="UP000499080">
    <property type="component" value="Unassembled WGS sequence"/>
</dbReference>
<evidence type="ECO:0000259" key="1">
    <source>
        <dbReference type="Pfam" id="PF23055"/>
    </source>
</evidence>
<name>A0A4Y2I1J0_ARAVE</name>
<keyword evidence="3" id="KW-1185">Reference proteome</keyword>
<dbReference type="InterPro" id="IPR055469">
    <property type="entry name" value="DUF7041"/>
</dbReference>
<dbReference type="AlphaFoldDB" id="A0A4Y2I1J0"/>
<dbReference type="OrthoDB" id="6260718at2759"/>
<organism evidence="2 3">
    <name type="scientific">Araneus ventricosus</name>
    <name type="common">Orbweaver spider</name>
    <name type="synonym">Epeira ventricosa</name>
    <dbReference type="NCBI Taxonomy" id="182803"/>
    <lineage>
        <taxon>Eukaryota</taxon>
        <taxon>Metazoa</taxon>
        <taxon>Ecdysozoa</taxon>
        <taxon>Arthropoda</taxon>
        <taxon>Chelicerata</taxon>
        <taxon>Arachnida</taxon>
        <taxon>Araneae</taxon>
        <taxon>Araneomorphae</taxon>
        <taxon>Entelegynae</taxon>
        <taxon>Araneoidea</taxon>
        <taxon>Araneidae</taxon>
        <taxon>Araneus</taxon>
    </lineage>
</organism>
<protein>
    <recommendedName>
        <fullName evidence="1">DUF7041 domain-containing protein</fullName>
    </recommendedName>
</protein>